<sequence length="459" mass="49222">MLCEALSLHVEHKMAVPFELQGSTVQFYRRFRVETYGRDFKDIDSTTQADSSAEQVKNADITKEECSGNQQKQRVVDDQNKKIIVEENHCDSHRGCILTELSMDEGSHSGGIGSDNQGHPFRNQMSDCDTSKKSWGEGSRDQRLGSGDQDHSSVQQTSDSVTETSDIRSILGNSPPVVNDLPGSAFQSGSSVETLNESEKISVHVDESTLIPQPTCLKVITNSHDDQAYFSCPSSSPPASPSSACPFSSCHVSPDLIAIQVCDIHTVDPNPACSTSALLQEDPLTEQISNLRSKSVSLVENVASSGTHAQLHKPTSLSLNDVTPISHNCSVSCDSELDRAQQNGSMESGIFAECTPCDSLVLLKPTEIKSPLNVLPLSASLTQNSKHYPYVDVSGCVSLENLNPGELIVDGASPAIALVNHTDPQPSQLSSVSSAPTITIENLVDSAVCDTESTTLSDC</sequence>
<gene>
    <name evidence="2" type="ORF">RRG08_056444</name>
</gene>
<organism evidence="2 3">
    <name type="scientific">Elysia crispata</name>
    <name type="common">lettuce slug</name>
    <dbReference type="NCBI Taxonomy" id="231223"/>
    <lineage>
        <taxon>Eukaryota</taxon>
        <taxon>Metazoa</taxon>
        <taxon>Spiralia</taxon>
        <taxon>Lophotrochozoa</taxon>
        <taxon>Mollusca</taxon>
        <taxon>Gastropoda</taxon>
        <taxon>Heterobranchia</taxon>
        <taxon>Euthyneura</taxon>
        <taxon>Panpulmonata</taxon>
        <taxon>Sacoglossa</taxon>
        <taxon>Placobranchoidea</taxon>
        <taxon>Plakobranchidae</taxon>
        <taxon>Elysia</taxon>
    </lineage>
</organism>
<reference evidence="2" key="1">
    <citation type="journal article" date="2023" name="G3 (Bethesda)">
        <title>A reference genome for the long-term kleptoplast-retaining sea slug Elysia crispata morphotype clarki.</title>
        <authorList>
            <person name="Eastman K.E."/>
            <person name="Pendleton A.L."/>
            <person name="Shaikh M.A."/>
            <person name="Suttiyut T."/>
            <person name="Ogas R."/>
            <person name="Tomko P."/>
            <person name="Gavelis G."/>
            <person name="Widhalm J.R."/>
            <person name="Wisecaver J.H."/>
        </authorList>
    </citation>
    <scope>NUCLEOTIDE SEQUENCE</scope>
    <source>
        <strain evidence="2">ECLA1</strain>
    </source>
</reference>
<comment type="caution">
    <text evidence="2">The sequence shown here is derived from an EMBL/GenBank/DDBJ whole genome shotgun (WGS) entry which is preliminary data.</text>
</comment>
<proteinExistence type="predicted"/>
<dbReference type="EMBL" id="JAWDGP010004214">
    <property type="protein sequence ID" value="KAK3766512.1"/>
    <property type="molecule type" value="Genomic_DNA"/>
</dbReference>
<evidence type="ECO:0000313" key="3">
    <source>
        <dbReference type="Proteomes" id="UP001283361"/>
    </source>
</evidence>
<evidence type="ECO:0000313" key="2">
    <source>
        <dbReference type="EMBL" id="KAK3766512.1"/>
    </source>
</evidence>
<evidence type="ECO:0000256" key="1">
    <source>
        <dbReference type="SAM" id="MobiDB-lite"/>
    </source>
</evidence>
<feature type="compositionally biased region" description="Polar residues" evidence="1">
    <location>
        <begin position="152"/>
        <end position="164"/>
    </location>
</feature>
<accession>A0AAE0ZDR1</accession>
<feature type="region of interest" description="Disordered" evidence="1">
    <location>
        <begin position="105"/>
        <end position="193"/>
    </location>
</feature>
<dbReference type="AlphaFoldDB" id="A0AAE0ZDR1"/>
<protein>
    <submittedName>
        <fullName evidence="2">Uncharacterized protein</fullName>
    </submittedName>
</protein>
<name>A0AAE0ZDR1_9GAST</name>
<keyword evidence="3" id="KW-1185">Reference proteome</keyword>
<feature type="compositionally biased region" description="Basic and acidic residues" evidence="1">
    <location>
        <begin position="129"/>
        <end position="151"/>
    </location>
</feature>
<dbReference type="Proteomes" id="UP001283361">
    <property type="component" value="Unassembled WGS sequence"/>
</dbReference>